<dbReference type="AlphaFoldDB" id="A0A1J7JM23"/>
<gene>
    <name evidence="2" type="ORF">CONLIGDRAFT_630824</name>
</gene>
<reference evidence="2 3" key="1">
    <citation type="submission" date="2016-10" db="EMBL/GenBank/DDBJ databases">
        <title>Draft genome sequence of Coniochaeta ligniaria NRRL30616, a lignocellulolytic fungus for bioabatement of inhibitors in plant biomass hydrolysates.</title>
        <authorList>
            <consortium name="DOE Joint Genome Institute"/>
            <person name="Jimenez D.J."/>
            <person name="Hector R.E."/>
            <person name="Riley R."/>
            <person name="Sun H."/>
            <person name="Grigoriev I.V."/>
            <person name="Van Elsas J.D."/>
            <person name="Nichols N.N."/>
        </authorList>
    </citation>
    <scope>NUCLEOTIDE SEQUENCE [LARGE SCALE GENOMIC DNA]</scope>
    <source>
        <strain evidence="2 3">NRRL 30616</strain>
    </source>
</reference>
<sequence>MLSRCHKSISSWSGPWKQNITDHKVVRLHVATPTPHQQRNHPTEDPYSPAQLEEDDSNYDEVEDGLLFYFSGREMRNARPVRVAPPVRDGSVMPHDAKKGV</sequence>
<protein>
    <submittedName>
        <fullName evidence="2">Uncharacterized protein</fullName>
    </submittedName>
</protein>
<name>A0A1J7JM23_9PEZI</name>
<dbReference type="EMBL" id="KV875096">
    <property type="protein sequence ID" value="OIW30920.1"/>
    <property type="molecule type" value="Genomic_DNA"/>
</dbReference>
<evidence type="ECO:0000313" key="2">
    <source>
        <dbReference type="EMBL" id="OIW30920.1"/>
    </source>
</evidence>
<dbReference type="Proteomes" id="UP000182658">
    <property type="component" value="Unassembled WGS sequence"/>
</dbReference>
<evidence type="ECO:0000256" key="1">
    <source>
        <dbReference type="SAM" id="MobiDB-lite"/>
    </source>
</evidence>
<organism evidence="2 3">
    <name type="scientific">Coniochaeta ligniaria NRRL 30616</name>
    <dbReference type="NCBI Taxonomy" id="1408157"/>
    <lineage>
        <taxon>Eukaryota</taxon>
        <taxon>Fungi</taxon>
        <taxon>Dikarya</taxon>
        <taxon>Ascomycota</taxon>
        <taxon>Pezizomycotina</taxon>
        <taxon>Sordariomycetes</taxon>
        <taxon>Sordariomycetidae</taxon>
        <taxon>Coniochaetales</taxon>
        <taxon>Coniochaetaceae</taxon>
        <taxon>Coniochaeta</taxon>
    </lineage>
</organism>
<accession>A0A1J7JM23</accession>
<evidence type="ECO:0000313" key="3">
    <source>
        <dbReference type="Proteomes" id="UP000182658"/>
    </source>
</evidence>
<feature type="region of interest" description="Disordered" evidence="1">
    <location>
        <begin position="81"/>
        <end position="101"/>
    </location>
</feature>
<keyword evidence="3" id="KW-1185">Reference proteome</keyword>
<feature type="region of interest" description="Disordered" evidence="1">
    <location>
        <begin position="29"/>
        <end position="58"/>
    </location>
</feature>
<dbReference type="InParanoid" id="A0A1J7JM23"/>
<proteinExistence type="predicted"/>